<evidence type="ECO:0000256" key="7">
    <source>
        <dbReference type="ARBA" id="ARBA00023004"/>
    </source>
</evidence>
<evidence type="ECO:0000256" key="4">
    <source>
        <dbReference type="ARBA" id="ARBA00022617"/>
    </source>
</evidence>
<keyword evidence="7 8" id="KW-0408">Iron</keyword>
<evidence type="ECO:0000256" key="6">
    <source>
        <dbReference type="ARBA" id="ARBA00022982"/>
    </source>
</evidence>
<dbReference type="GO" id="GO:0046872">
    <property type="term" value="F:metal ion binding"/>
    <property type="evidence" value="ECO:0007669"/>
    <property type="project" value="UniProtKB-KW"/>
</dbReference>
<dbReference type="GO" id="GO:0020037">
    <property type="term" value="F:heme binding"/>
    <property type="evidence" value="ECO:0007669"/>
    <property type="project" value="InterPro"/>
</dbReference>
<reference evidence="10 11" key="1">
    <citation type="submission" date="2019-06" db="EMBL/GenBank/DDBJ databases">
        <title>Whole genome sequence for Rhodospirillaceae sp. R148.</title>
        <authorList>
            <person name="Wang G."/>
        </authorList>
    </citation>
    <scope>NUCLEOTIDE SEQUENCE [LARGE SCALE GENOMIC DNA]</scope>
    <source>
        <strain evidence="10 11">R148</strain>
    </source>
</reference>
<dbReference type="EMBL" id="VHSH01000004">
    <property type="protein sequence ID" value="TQV79547.1"/>
    <property type="molecule type" value="Genomic_DNA"/>
</dbReference>
<keyword evidence="3" id="KW-0602">Photosynthesis</keyword>
<keyword evidence="6" id="KW-0249">Electron transport</keyword>
<keyword evidence="4 8" id="KW-0349">Heme</keyword>
<evidence type="ECO:0000256" key="5">
    <source>
        <dbReference type="ARBA" id="ARBA00022723"/>
    </source>
</evidence>
<evidence type="ECO:0000313" key="11">
    <source>
        <dbReference type="Proteomes" id="UP000315252"/>
    </source>
</evidence>
<dbReference type="PROSITE" id="PS51007">
    <property type="entry name" value="CYTC"/>
    <property type="match status" value="1"/>
</dbReference>
<evidence type="ECO:0000256" key="3">
    <source>
        <dbReference type="ARBA" id="ARBA00022531"/>
    </source>
</evidence>
<organism evidence="10 11">
    <name type="scientific">Denitrobaculum tricleocarpae</name>
    <dbReference type="NCBI Taxonomy" id="2591009"/>
    <lineage>
        <taxon>Bacteria</taxon>
        <taxon>Pseudomonadati</taxon>
        <taxon>Pseudomonadota</taxon>
        <taxon>Alphaproteobacteria</taxon>
        <taxon>Rhodospirillales</taxon>
        <taxon>Rhodospirillaceae</taxon>
        <taxon>Denitrobaculum</taxon>
    </lineage>
</organism>
<dbReference type="InterPro" id="IPR002327">
    <property type="entry name" value="Cyt_c_1A/1B"/>
</dbReference>
<comment type="caution">
    <text evidence="10">The sequence shown here is derived from an EMBL/GenBank/DDBJ whole genome shotgun (WGS) entry which is preliminary data.</text>
</comment>
<evidence type="ECO:0000256" key="8">
    <source>
        <dbReference type="PROSITE-ProRule" id="PRU00433"/>
    </source>
</evidence>
<evidence type="ECO:0000313" key="10">
    <source>
        <dbReference type="EMBL" id="TQV79547.1"/>
    </source>
</evidence>
<dbReference type="GO" id="GO:0009055">
    <property type="term" value="F:electron transfer activity"/>
    <property type="evidence" value="ECO:0007669"/>
    <property type="project" value="InterPro"/>
</dbReference>
<evidence type="ECO:0000256" key="2">
    <source>
        <dbReference type="ARBA" id="ARBA00022448"/>
    </source>
</evidence>
<keyword evidence="2" id="KW-0813">Transport</keyword>
<dbReference type="InterPro" id="IPR036909">
    <property type="entry name" value="Cyt_c-like_dom_sf"/>
</dbReference>
<accession>A0A545TQQ4</accession>
<dbReference type="OrthoDB" id="9805828at2"/>
<sequence length="160" mass="18061">MRSRGNLDICAGVIRLLTLQLFLAILALIFFASLFPALAQDFDRGGQLFNEKCSYCHSLSPQMGPKLAEPARGQVFEREAAREPDVDWSVEIGEDKRGPHLKGLFGRPPGAVKGFPYRITLETESPVWTDADLDYWILNHARLNDADRLDLITYLKRATR</sequence>
<gene>
    <name evidence="10" type="ORF">FKG95_12515</name>
</gene>
<evidence type="ECO:0000259" key="9">
    <source>
        <dbReference type="PROSITE" id="PS51007"/>
    </source>
</evidence>
<dbReference type="SUPFAM" id="SSF46626">
    <property type="entry name" value="Cytochrome c"/>
    <property type="match status" value="1"/>
</dbReference>
<dbReference type="InterPro" id="IPR009056">
    <property type="entry name" value="Cyt_c-like_dom"/>
</dbReference>
<protein>
    <submittedName>
        <fullName evidence="10">C-type cytochrome</fullName>
    </submittedName>
</protein>
<dbReference type="AlphaFoldDB" id="A0A545TQQ4"/>
<keyword evidence="11" id="KW-1185">Reference proteome</keyword>
<comment type="function">
    <text evidence="1">Cytochrome c2 is found mainly in purple, non-sulfur, photosynthetic bacteria where it functions as the electron donor to the oxidized bacteriochlorophyll in the photophosphorylation pathway. However, it may also have a role in the respiratory chain and is found in some non-photosynthetic bacteria.</text>
</comment>
<name>A0A545TQQ4_9PROT</name>
<dbReference type="PANTHER" id="PTHR11961">
    <property type="entry name" value="CYTOCHROME C"/>
    <property type="match status" value="1"/>
</dbReference>
<evidence type="ECO:0000256" key="1">
    <source>
        <dbReference type="ARBA" id="ARBA00003590"/>
    </source>
</evidence>
<keyword evidence="5 8" id="KW-0479">Metal-binding</keyword>
<dbReference type="GO" id="GO:0015979">
    <property type="term" value="P:photosynthesis"/>
    <property type="evidence" value="ECO:0007669"/>
    <property type="project" value="UniProtKB-KW"/>
</dbReference>
<feature type="domain" description="Cytochrome c" evidence="9">
    <location>
        <begin position="40"/>
        <end position="159"/>
    </location>
</feature>
<dbReference type="Gene3D" id="1.10.760.10">
    <property type="entry name" value="Cytochrome c-like domain"/>
    <property type="match status" value="2"/>
</dbReference>
<proteinExistence type="predicted"/>
<dbReference type="Proteomes" id="UP000315252">
    <property type="component" value="Unassembled WGS sequence"/>
</dbReference>